<dbReference type="EMBL" id="JAIWYE010000012">
    <property type="protein sequence ID" value="MCA4703087.1"/>
    <property type="molecule type" value="Genomic_DNA"/>
</dbReference>
<evidence type="ECO:0000256" key="1">
    <source>
        <dbReference type="SAM" id="SignalP"/>
    </source>
</evidence>
<feature type="signal peptide" evidence="1">
    <location>
        <begin position="1"/>
        <end position="23"/>
    </location>
</feature>
<dbReference type="PANTHER" id="PTHR36453">
    <property type="entry name" value="SECRETED PROTEIN-RELATED"/>
    <property type="match status" value="1"/>
</dbReference>
<dbReference type="Proteomes" id="UP001198461">
    <property type="component" value="Unassembled WGS sequence"/>
</dbReference>
<evidence type="ECO:0000313" key="5">
    <source>
        <dbReference type="Proteomes" id="UP000434604"/>
    </source>
</evidence>
<dbReference type="AlphaFoldDB" id="A0A7J5Q044"/>
<feature type="chain" id="PRO_5042752665" evidence="1">
    <location>
        <begin position="24"/>
        <end position="795"/>
    </location>
</feature>
<dbReference type="RefSeq" id="WP_151934341.1">
    <property type="nucleotide sequence ID" value="NZ_JAIWXB010000011.1"/>
</dbReference>
<accession>A0A7J5Q044</accession>
<evidence type="ECO:0000313" key="3">
    <source>
        <dbReference type="EMBL" id="KAB6149033.1"/>
    </source>
</evidence>
<dbReference type="InterPro" id="IPR012334">
    <property type="entry name" value="Pectin_lyas_fold"/>
</dbReference>
<name>A0A7J5Q044_9BACE</name>
<dbReference type="InterPro" id="IPR006626">
    <property type="entry name" value="PbH1"/>
</dbReference>
<keyword evidence="1" id="KW-0732">Signal</keyword>
<evidence type="ECO:0000313" key="4">
    <source>
        <dbReference type="EMBL" id="MCA4703087.1"/>
    </source>
</evidence>
<evidence type="ECO:0000259" key="2">
    <source>
        <dbReference type="Pfam" id="PF13229"/>
    </source>
</evidence>
<gene>
    <name evidence="3" type="ORF">GA398_05855</name>
    <name evidence="4" type="ORF">LD004_05595</name>
</gene>
<sequence length="795" mass="91702">MKKLKNVLFVLMIFVSLNNVLFAQVSDCNHPPMILGQHEVTLYKTKFVNLSPEQLIINDLDGLENVKFEIEIQEGEGYKIGPNNQIEILDSKLKAVKVPVRVSDGFASSEIYEMIINKEDSMTTPTAIYVSSKGNDKNKGSLDSPLKTIEGARNYVRKLKEGGKLNRNGAIVYFREGEYFMNNATLFEKEDSGDLGAYIRYKAYNGESVRFIGAKKIDFNWFEKAPKKVTGLILEREARNKIKMLDLKKYGLMQYGIIDHVGYVVNNKPLPSAMVYIDGESLHLSRYPNIDNFDDIEMPVEKNRFVSKSKRVCLWKNKEDIWIDGAVSKPWEWKKNKIKEIDENGTVTMTWDYHDKIAIQKPKMFYFNIIEELDYPGEFYIDRKNAKMYIYLPDTVNVKSDIRITQSENQLIRLKGAQYITFEDICFEGTRNTAIELIENAKNIIIKDCEIHSCGLDGIIVNGENNKIENCHIHHVGANGVVLLGGDEETLKPARNIIENCKIHDFSQERRVYNPGIALRGVGHVVRSTEIYNGPHMGMIISGNNHLIEYSDFHNCPQEYSDMLAVYMNTGNYPLMRGTVIRRNEFHDVQGSWKQSAGVYLDNETSGVLIEGNYFYRNGAQENGWSVMIHGGADNVVRSNLFVDCSYPFCISLRLNGYAADNFEGLLQRWEKALKEAPKVYYRFYPELNHYFDDEEERPEVKDFTYHLKKDKEGRIVNYWNRRTPSTNVWKDNIIYNNQSVPFCMPVTDKRKNVENRGFYTTGLFRIKNGVRQDNLIHSGNKVLTPEYKKEVSEY</sequence>
<dbReference type="InterPro" id="IPR039448">
    <property type="entry name" value="Beta_helix"/>
</dbReference>
<protein>
    <submittedName>
        <fullName evidence="3">Right-handed parallel beta-helix repeat-containing protein</fullName>
    </submittedName>
</protein>
<dbReference type="Proteomes" id="UP000434604">
    <property type="component" value="Unassembled WGS sequence"/>
</dbReference>
<dbReference type="SUPFAM" id="SSF51126">
    <property type="entry name" value="Pectin lyase-like"/>
    <property type="match status" value="1"/>
</dbReference>
<proteinExistence type="predicted"/>
<dbReference type="InterPro" id="IPR011050">
    <property type="entry name" value="Pectin_lyase_fold/virulence"/>
</dbReference>
<reference evidence="4" key="2">
    <citation type="submission" date="2023-08" db="EMBL/GenBank/DDBJ databases">
        <title>Mucin Metabolism Genes Underlie the Key Renovations of Bacteroides xylanisolvens Genomes in Captive Great Apes.</title>
        <authorList>
            <person name="Nishida A.H."/>
        </authorList>
    </citation>
    <scope>NUCLEOTIDE SEQUENCE</scope>
    <source>
        <strain evidence="4">P13.H9</strain>
    </source>
</reference>
<dbReference type="EMBL" id="WDED01000006">
    <property type="protein sequence ID" value="KAB6149033.1"/>
    <property type="molecule type" value="Genomic_DNA"/>
</dbReference>
<dbReference type="Gene3D" id="2.160.20.10">
    <property type="entry name" value="Single-stranded right-handed beta-helix, Pectin lyase-like"/>
    <property type="match status" value="3"/>
</dbReference>
<feature type="domain" description="Right handed beta helix" evidence="2">
    <location>
        <begin position="516"/>
        <end position="646"/>
    </location>
</feature>
<organism evidence="3 5">
    <name type="scientific">Bacteroides xylanisolvens</name>
    <dbReference type="NCBI Taxonomy" id="371601"/>
    <lineage>
        <taxon>Bacteria</taxon>
        <taxon>Pseudomonadati</taxon>
        <taxon>Bacteroidota</taxon>
        <taxon>Bacteroidia</taxon>
        <taxon>Bacteroidales</taxon>
        <taxon>Bacteroidaceae</taxon>
        <taxon>Bacteroides</taxon>
    </lineage>
</organism>
<dbReference type="SMART" id="SM00710">
    <property type="entry name" value="PbH1"/>
    <property type="match status" value="6"/>
</dbReference>
<feature type="domain" description="Right handed beta helix" evidence="2">
    <location>
        <begin position="404"/>
        <end position="504"/>
    </location>
</feature>
<dbReference type="PANTHER" id="PTHR36453:SF1">
    <property type="entry name" value="RIGHT HANDED BETA HELIX DOMAIN-CONTAINING PROTEIN"/>
    <property type="match status" value="1"/>
</dbReference>
<dbReference type="Pfam" id="PF13229">
    <property type="entry name" value="Beta_helix"/>
    <property type="match status" value="2"/>
</dbReference>
<comment type="caution">
    <text evidence="3">The sequence shown here is derived from an EMBL/GenBank/DDBJ whole genome shotgun (WGS) entry which is preliminary data.</text>
</comment>
<reference evidence="3 5" key="1">
    <citation type="journal article" date="2019" name="Nat. Med.">
        <title>A library of human gut bacterial isolates paired with longitudinal multiomics data enables mechanistic microbiome research.</title>
        <authorList>
            <person name="Poyet M."/>
            <person name="Groussin M."/>
            <person name="Gibbons S.M."/>
            <person name="Avila-Pacheco J."/>
            <person name="Jiang X."/>
            <person name="Kearney S.M."/>
            <person name="Perrotta A.R."/>
            <person name="Berdy B."/>
            <person name="Zhao S."/>
            <person name="Lieberman T.D."/>
            <person name="Swanson P.K."/>
            <person name="Smith M."/>
            <person name="Roesemann S."/>
            <person name="Alexander J.E."/>
            <person name="Rich S.A."/>
            <person name="Livny J."/>
            <person name="Vlamakis H."/>
            <person name="Clish C."/>
            <person name="Bullock K."/>
            <person name="Deik A."/>
            <person name="Scott J."/>
            <person name="Pierce K.A."/>
            <person name="Xavier R.J."/>
            <person name="Alm E.J."/>
        </authorList>
    </citation>
    <scope>NUCLEOTIDE SEQUENCE [LARGE SCALE GENOMIC DNA]</scope>
    <source>
        <strain evidence="3 5">BIOML-A58</strain>
    </source>
</reference>